<accession>A0A3G5AH41</accession>
<dbReference type="EMBL" id="MK072417">
    <property type="protein sequence ID" value="AYV84719.1"/>
    <property type="molecule type" value="Genomic_DNA"/>
</dbReference>
<gene>
    <name evidence="1" type="ORF">Hyperionvirus35_15</name>
</gene>
<sequence length="97" mass="10831">MLPISIFPKHWRLKNWGMINGHGGLCCCLSLVGLLRYPESDSLFRVIKAIIEQEGKIIVGDCSSFACNYDNFDWLASKDLIGAEETDKYLGGDFVGE</sequence>
<evidence type="ECO:0000313" key="1">
    <source>
        <dbReference type="EMBL" id="AYV84719.1"/>
    </source>
</evidence>
<reference evidence="1" key="1">
    <citation type="submission" date="2018-10" db="EMBL/GenBank/DDBJ databases">
        <title>Hidden diversity of soil giant viruses.</title>
        <authorList>
            <person name="Schulz F."/>
            <person name="Alteio L."/>
            <person name="Goudeau D."/>
            <person name="Ryan E.M."/>
            <person name="Malmstrom R.R."/>
            <person name="Blanchard J."/>
            <person name="Woyke T."/>
        </authorList>
    </citation>
    <scope>NUCLEOTIDE SEQUENCE</scope>
    <source>
        <strain evidence="1">HYV1</strain>
    </source>
</reference>
<name>A0A3G5AH41_9VIRU</name>
<proteinExistence type="predicted"/>
<organism evidence="1">
    <name type="scientific">Hyperionvirus sp</name>
    <dbReference type="NCBI Taxonomy" id="2487770"/>
    <lineage>
        <taxon>Viruses</taxon>
        <taxon>Varidnaviria</taxon>
        <taxon>Bamfordvirae</taxon>
        <taxon>Nucleocytoviricota</taxon>
        <taxon>Megaviricetes</taxon>
        <taxon>Imitervirales</taxon>
        <taxon>Mimiviridae</taxon>
        <taxon>Klosneuvirinae</taxon>
    </lineage>
</organism>
<protein>
    <submittedName>
        <fullName evidence="1">Uncharacterized protein</fullName>
    </submittedName>
</protein>